<organism evidence="1">
    <name type="scientific">Magnetococcus massalia (strain MO-1)</name>
    <dbReference type="NCBI Taxonomy" id="451514"/>
    <lineage>
        <taxon>Bacteria</taxon>
        <taxon>Pseudomonadati</taxon>
        <taxon>Pseudomonadota</taxon>
        <taxon>Magnetococcia</taxon>
        <taxon>Magnetococcales</taxon>
        <taxon>Magnetococcaceae</taxon>
        <taxon>Magnetococcus</taxon>
    </lineage>
</organism>
<name>A0A1S7LHB3_MAGMO</name>
<protein>
    <recommendedName>
        <fullName evidence="2">Lipoprotein</fullName>
    </recommendedName>
</protein>
<gene>
    <name evidence="1" type="ORF">MAGMO_2174</name>
</gene>
<proteinExistence type="predicted"/>
<evidence type="ECO:0008006" key="2">
    <source>
        <dbReference type="Google" id="ProtNLM"/>
    </source>
</evidence>
<evidence type="ECO:0000313" key="1">
    <source>
        <dbReference type="EMBL" id="CRH06340.1"/>
    </source>
</evidence>
<sequence length="174" mass="19743">MLGRVRRFTSWVILLPLLLTGCLEDPEPREVYRSLETQRQDRLPVSPHVTKLHARPDRNMVQQSAGMSLNFRVLDKRTLRIHTLDVKVGEPAAAPWLGGMLVHAYVPDLMVYRGRAIHGPDGHINPSVWVELRDAAAEVLYEGWLYARDTALISWDHPRFDLTFVGPTSKATQG</sequence>
<reference evidence="1" key="1">
    <citation type="submission" date="2015-04" db="EMBL/GenBank/DDBJ databases">
        <authorList>
            <person name="Syromyatnikov M.Y."/>
            <person name="Popov V.N."/>
        </authorList>
    </citation>
    <scope>NUCLEOTIDE SEQUENCE</scope>
    <source>
        <strain evidence="1">MO-1</strain>
    </source>
</reference>
<dbReference type="EMBL" id="LO017727">
    <property type="protein sequence ID" value="CRH06340.1"/>
    <property type="molecule type" value="Genomic_DNA"/>
</dbReference>
<dbReference type="AlphaFoldDB" id="A0A1S7LHB3"/>
<accession>A0A1S7LHB3</accession>
<dbReference type="PROSITE" id="PS51257">
    <property type="entry name" value="PROKAR_LIPOPROTEIN"/>
    <property type="match status" value="1"/>
</dbReference>